<gene>
    <name evidence="2" type="ORF">GCM10009801_73760</name>
</gene>
<feature type="region of interest" description="Disordered" evidence="1">
    <location>
        <begin position="1"/>
        <end position="63"/>
    </location>
</feature>
<dbReference type="EMBL" id="BAAAPE010000025">
    <property type="protein sequence ID" value="GAA2100921.1"/>
    <property type="molecule type" value="Genomic_DNA"/>
</dbReference>
<accession>A0ABN2WZW5</accession>
<protein>
    <submittedName>
        <fullName evidence="2">Uncharacterized protein</fullName>
    </submittedName>
</protein>
<sequence length="63" mass="6521">MTRALARIQGVQEARADTAKLEASPTPPPHSTKRAKAPQAPGADRGRIPAPRTASAVAMTPPP</sequence>
<comment type="caution">
    <text evidence="2">The sequence shown here is derived from an EMBL/GenBank/DDBJ whole genome shotgun (WGS) entry which is preliminary data.</text>
</comment>
<organism evidence="2 3">
    <name type="scientific">Streptomyces albiaxialis</name>
    <dbReference type="NCBI Taxonomy" id="329523"/>
    <lineage>
        <taxon>Bacteria</taxon>
        <taxon>Bacillati</taxon>
        <taxon>Actinomycetota</taxon>
        <taxon>Actinomycetes</taxon>
        <taxon>Kitasatosporales</taxon>
        <taxon>Streptomycetaceae</taxon>
        <taxon>Streptomyces</taxon>
    </lineage>
</organism>
<evidence type="ECO:0000256" key="1">
    <source>
        <dbReference type="SAM" id="MobiDB-lite"/>
    </source>
</evidence>
<reference evidence="2 3" key="1">
    <citation type="journal article" date="2019" name="Int. J. Syst. Evol. Microbiol.">
        <title>The Global Catalogue of Microorganisms (GCM) 10K type strain sequencing project: providing services to taxonomists for standard genome sequencing and annotation.</title>
        <authorList>
            <consortium name="The Broad Institute Genomics Platform"/>
            <consortium name="The Broad Institute Genome Sequencing Center for Infectious Disease"/>
            <person name="Wu L."/>
            <person name="Ma J."/>
        </authorList>
    </citation>
    <scope>NUCLEOTIDE SEQUENCE [LARGE SCALE GENOMIC DNA]</scope>
    <source>
        <strain evidence="2 3">JCM 15478</strain>
    </source>
</reference>
<keyword evidence="3" id="KW-1185">Reference proteome</keyword>
<name>A0ABN2WZW5_9ACTN</name>
<evidence type="ECO:0000313" key="3">
    <source>
        <dbReference type="Proteomes" id="UP001500016"/>
    </source>
</evidence>
<proteinExistence type="predicted"/>
<evidence type="ECO:0000313" key="2">
    <source>
        <dbReference type="EMBL" id="GAA2100921.1"/>
    </source>
</evidence>
<dbReference type="Proteomes" id="UP001500016">
    <property type="component" value="Unassembled WGS sequence"/>
</dbReference>